<keyword evidence="4" id="KW-0930">Antiviral protein</keyword>
<feature type="domain" description="Helicase ATP-binding" evidence="22">
    <location>
        <begin position="164"/>
        <end position="346"/>
    </location>
</feature>
<name>A0A420IBI2_9PEZI</name>
<keyword evidence="15" id="KW-0464">Manganese</keyword>
<feature type="domain" description="RNase III" evidence="20">
    <location>
        <begin position="1139"/>
        <end position="1250"/>
    </location>
</feature>
<dbReference type="GO" id="GO:0005737">
    <property type="term" value="C:cytoplasm"/>
    <property type="evidence" value="ECO:0007669"/>
    <property type="project" value="TreeGrafter"/>
</dbReference>
<dbReference type="InterPro" id="IPR036389">
    <property type="entry name" value="RNase_III_sf"/>
</dbReference>
<dbReference type="CDD" id="cd18034">
    <property type="entry name" value="DEXHc_dicer"/>
    <property type="match status" value="1"/>
</dbReference>
<dbReference type="Pfam" id="PF04851">
    <property type="entry name" value="ResIII"/>
    <property type="match status" value="1"/>
</dbReference>
<comment type="cofactor">
    <cofactor evidence="2">
        <name>Mg(2+)</name>
        <dbReference type="ChEBI" id="CHEBI:18420"/>
    </cofactor>
</comment>
<evidence type="ECO:0000256" key="17">
    <source>
        <dbReference type="ARBA" id="ARBA00035116"/>
    </source>
</evidence>
<dbReference type="GO" id="GO:0005524">
    <property type="term" value="F:ATP binding"/>
    <property type="evidence" value="ECO:0007669"/>
    <property type="project" value="UniProtKB-KW"/>
</dbReference>
<feature type="domain" description="RNase III" evidence="20">
    <location>
        <begin position="1301"/>
        <end position="1465"/>
    </location>
</feature>
<dbReference type="GO" id="GO:0003677">
    <property type="term" value="F:DNA binding"/>
    <property type="evidence" value="ECO:0007669"/>
    <property type="project" value="InterPro"/>
</dbReference>
<dbReference type="Pfam" id="PF00636">
    <property type="entry name" value="Ribonuclease_3"/>
    <property type="match status" value="2"/>
</dbReference>
<dbReference type="InterPro" id="IPR000999">
    <property type="entry name" value="RNase_III_dom"/>
</dbReference>
<dbReference type="Pfam" id="PF03368">
    <property type="entry name" value="Dicer_dimer"/>
    <property type="match status" value="1"/>
</dbReference>
<dbReference type="InterPro" id="IPR038248">
    <property type="entry name" value="Dicer_dimer_sf"/>
</dbReference>
<dbReference type="Gene3D" id="1.10.1520.10">
    <property type="entry name" value="Ribonuclease III domain"/>
    <property type="match status" value="2"/>
</dbReference>
<evidence type="ECO:0000256" key="1">
    <source>
        <dbReference type="ARBA" id="ARBA00001936"/>
    </source>
</evidence>
<dbReference type="SMART" id="SM00487">
    <property type="entry name" value="DEXDc"/>
    <property type="match status" value="1"/>
</dbReference>
<evidence type="ECO:0000256" key="10">
    <source>
        <dbReference type="ARBA" id="ARBA00022833"/>
    </source>
</evidence>
<keyword evidence="13 18" id="KW-0694">RNA-binding</keyword>
<dbReference type="PROSITE" id="PS51327">
    <property type="entry name" value="DICER_DSRBF"/>
    <property type="match status" value="1"/>
</dbReference>
<dbReference type="SMART" id="SM00490">
    <property type="entry name" value="HELICc"/>
    <property type="match status" value="1"/>
</dbReference>
<feature type="region of interest" description="Disordered" evidence="19">
    <location>
        <begin position="72"/>
        <end position="93"/>
    </location>
</feature>
<evidence type="ECO:0000259" key="23">
    <source>
        <dbReference type="PROSITE" id="PS51194"/>
    </source>
</evidence>
<dbReference type="PROSITE" id="PS00517">
    <property type="entry name" value="RNASE_3_1"/>
    <property type="match status" value="1"/>
</dbReference>
<keyword evidence="8" id="KW-0378">Hydrolase</keyword>
<dbReference type="InterPro" id="IPR056755">
    <property type="entry name" value="DSRM_2"/>
</dbReference>
<sequence length="1602" mass="183229">MLTNTEKVSNQNVAPTLTPRTKESLLADMRSMVPRSEKVWKRLVKHEPHSTLPQDTSEFSATITSDANLEILDDNEVGDSLRKTDDSSDEEEQVIIPEPRKISERRRRQDAIAAEYAKNLLKKDIKKKNKAQPGDVSQQSAKWLIHQSENRRIISTPREYQVELFDRAKERNIIAVLDTGSGKTLIAVLLLRHIISQELEDRAVGKDKRIAFFLVDSVQLAFQQHAVLKANLSTPMEMFCGSMGCDLWSKEQWQKHFQDNDIIVCTAEVLRQCLHHAFIKIRDINLLIFDEAHHAKKDHAYARIMKDFYAREPSNVRLPKIFGMTASPVDARVDVRKAATELETVLHSQIATARDASLLKFSNKNVGSKEQLARYAALGPRFKTPLYQEIHRCFSENRILTRALRFSYEATKELGSWCSDQVWRFCLSDDETKRLIASSTHIGYSIKVEPEPEAIEKIESTIREAKDIINKHDFDPPDYSDDRSFSSNLSSKVVLLIRYLRERYERETTDKCIVFVEERYTARILAILLEQDGIKTNWLRVGTLMGTRNDHAGDLNTSFRDQVVTLTKFRKGLINCLFATSVAEEGLDVPDCNLVIRFDLYSTLIQHIQSRGRARHPNSKYIHLCESGNQDHANIIMEVQKNEGILRQFCDMLPEDRKLSGNDICLDDMLAKEKNYGRFYNVPVTGAQLNFKISLVVLANFVDKLPNAGEGNYQVEYVLTSQGAKFQCEVILPESSPVRGAIGQWAPTKRIAKCSAAFETCCTLVKDKYLDNWLIPIYSRKLLPAMRNAKLALDSKKRSAYKMRTKPKLWSAVGTPGKLFVSILFLENPDATDKPTQPLVLLTREKLSQLPSFLLHFGGGNQSPVCCKSIGFIAVDEDSIHQINTFTLCIFDDVFSKGYEPDPSRMPYFLAPATDACELENLNVDPFCMIDWAMVKNIFDYQQKWGKDPWSNFAWKNEPDEFFDDKFIVDPYDGSRKLWSLGVTKDYKPLDPVPPNTAPRAGARKNNNNIMEYSCSLWANARARRDFEPDQRVIKADYISLRRNLLDEFDTQDDLTPRRCFIILQPLKISPLPTKIVAMAYIFPAIIHRIESYLIALEACKLLHIDVRPDLALEAVTKDADSHKNDDAVELCFQRGMGNNYERLEFLGDCFLKMATSISLYGLNPEDNEFAYHVNRMLLTSNKNLRDNALKLKLFKYIRSQSFSRRAWYPEGLVLLRGKTAKARDSHDLADKTIADVCEALIGASLLSYHESRNMDMAVRAVTELVCSESHCVYSFADYYKLYTKPKYQTQKATQSQLLIASITENQHPYKFRHPRILCSAFTHPSYPRSYNGNIPSYQRLEFLGDSLLDMVCINYLFHNFPGKDPQWLTEHKMAMVSNMFLGALCVKLGFNKHLLLFNNMFLHQIGEYIDEIVEARTQAEKDALEAGKSIEDCSPDYWTTVRQPPKCLPDMVEAYIGAIFVDSEYDFSEVEKFFNMHIAWFFRDMSIYDTFANNHPTTYLSKFLEGNMGCHDWSINVADNSSFEDSKSTIVVMVIVHGTVVSHATAESSRYAKLNASKKALGLLEGVGLGEFREKYNCDCKGDLNEVTERIKQWKLLNMEL</sequence>
<comment type="similarity">
    <text evidence="17 18">Belongs to the helicase family. Dicer subfamily.</text>
</comment>
<evidence type="ECO:0000313" key="25">
    <source>
        <dbReference type="EMBL" id="RKF71902.1"/>
    </source>
</evidence>
<dbReference type="InterPro" id="IPR027417">
    <property type="entry name" value="P-loop_NTPase"/>
</dbReference>
<dbReference type="GO" id="GO:0046872">
    <property type="term" value="F:metal ion binding"/>
    <property type="evidence" value="ECO:0007669"/>
    <property type="project" value="UniProtKB-KW"/>
</dbReference>
<dbReference type="CDD" id="cd00593">
    <property type="entry name" value="RIBOc"/>
    <property type="match status" value="2"/>
</dbReference>
<feature type="region of interest" description="Disordered" evidence="19">
    <location>
        <begin position="1"/>
        <end position="26"/>
    </location>
</feature>
<comment type="caution">
    <text evidence="25">The sequence shown here is derived from an EMBL/GenBank/DDBJ whole genome shotgun (WGS) entry which is preliminary data.</text>
</comment>
<dbReference type="Gene3D" id="3.40.50.300">
    <property type="entry name" value="P-loop containing nucleotide triphosphate hydrolases"/>
    <property type="match status" value="2"/>
</dbReference>
<dbReference type="PANTHER" id="PTHR14950">
    <property type="entry name" value="DICER-RELATED"/>
    <property type="match status" value="1"/>
</dbReference>
<keyword evidence="7" id="KW-0547">Nucleotide-binding</keyword>
<evidence type="ECO:0000256" key="16">
    <source>
        <dbReference type="ARBA" id="ARBA00025403"/>
    </source>
</evidence>
<evidence type="ECO:0000256" key="6">
    <source>
        <dbReference type="ARBA" id="ARBA00022737"/>
    </source>
</evidence>
<evidence type="ECO:0000256" key="9">
    <source>
        <dbReference type="ARBA" id="ARBA00022806"/>
    </source>
</evidence>
<keyword evidence="5" id="KW-0479">Metal-binding</keyword>
<gene>
    <name evidence="25" type="ORF">GcM1_249012</name>
</gene>
<dbReference type="InterPro" id="IPR014001">
    <property type="entry name" value="Helicase_ATP-bd"/>
</dbReference>
<feature type="domain" description="Helicase C-terminal" evidence="23">
    <location>
        <begin position="492"/>
        <end position="660"/>
    </location>
</feature>
<dbReference type="PROSITE" id="PS51194">
    <property type="entry name" value="HELICASE_CTER"/>
    <property type="match status" value="1"/>
</dbReference>
<proteinExistence type="inferred from homology"/>
<feature type="domain" description="Dicer dsRNA-binding fold" evidence="24">
    <location>
        <begin position="694"/>
        <end position="784"/>
    </location>
</feature>
<dbReference type="GO" id="GO:0003723">
    <property type="term" value="F:RNA binding"/>
    <property type="evidence" value="ECO:0007669"/>
    <property type="project" value="UniProtKB-UniRule"/>
</dbReference>
<dbReference type="SMART" id="SM00535">
    <property type="entry name" value="RIBOc"/>
    <property type="match status" value="2"/>
</dbReference>
<comment type="function">
    <text evidence="16">Dicer-like endonuclease involved in cleaving double-stranded RNA in the RNA interference (RNAi) pathway. Produces 21 to 25 bp dsRNAs (siRNAs) which target the selective destruction of homologous RNAs leading to sequence-specific suppression of gene expression, called post-transcriptional gene silencing (PTGS). Part of a broad host defense response against viral infection and transposons.</text>
</comment>
<evidence type="ECO:0000259" key="22">
    <source>
        <dbReference type="PROSITE" id="PS51192"/>
    </source>
</evidence>
<evidence type="ECO:0000256" key="14">
    <source>
        <dbReference type="ARBA" id="ARBA00023118"/>
    </source>
</evidence>
<dbReference type="InterPro" id="IPR001650">
    <property type="entry name" value="Helicase_C-like"/>
</dbReference>
<evidence type="ECO:0000256" key="5">
    <source>
        <dbReference type="ARBA" id="ARBA00022723"/>
    </source>
</evidence>
<dbReference type="FunFam" id="3.40.50.300:FF:001669">
    <property type="entry name" value="Dicer-like protein 1"/>
    <property type="match status" value="1"/>
</dbReference>
<evidence type="ECO:0000256" key="13">
    <source>
        <dbReference type="ARBA" id="ARBA00022884"/>
    </source>
</evidence>
<dbReference type="PROSITE" id="PS51192">
    <property type="entry name" value="HELICASE_ATP_BIND_1"/>
    <property type="match status" value="1"/>
</dbReference>
<accession>A0A420IBI2</accession>
<dbReference type="GO" id="GO:0050688">
    <property type="term" value="P:regulation of defense response to virus"/>
    <property type="evidence" value="ECO:0007669"/>
    <property type="project" value="UniProtKB-KW"/>
</dbReference>
<feature type="domain" description="PAZ" evidence="21">
    <location>
        <begin position="937"/>
        <end position="1071"/>
    </location>
</feature>
<evidence type="ECO:0000259" key="20">
    <source>
        <dbReference type="PROSITE" id="PS50142"/>
    </source>
</evidence>
<dbReference type="Pfam" id="PF24995">
    <property type="entry name" value="DSRM_2"/>
    <property type="match status" value="1"/>
</dbReference>
<dbReference type="Gene3D" id="3.30.160.380">
    <property type="entry name" value="Dicer dimerisation domain"/>
    <property type="match status" value="1"/>
</dbReference>
<feature type="compositionally biased region" description="Polar residues" evidence="19">
    <location>
        <begin position="1"/>
        <end position="19"/>
    </location>
</feature>
<reference evidence="25 26" key="1">
    <citation type="journal article" date="2018" name="BMC Genomics">
        <title>Comparative genome analyses reveal sequence features reflecting distinct modes of host-adaptation between dicot and monocot powdery mildew.</title>
        <authorList>
            <person name="Wu Y."/>
            <person name="Ma X."/>
            <person name="Pan Z."/>
            <person name="Kale S.D."/>
            <person name="Song Y."/>
            <person name="King H."/>
            <person name="Zhang Q."/>
            <person name="Presley C."/>
            <person name="Deng X."/>
            <person name="Wei C.I."/>
            <person name="Xiao S."/>
        </authorList>
    </citation>
    <scope>NUCLEOTIDE SEQUENCE [LARGE SCALE GENOMIC DNA]</scope>
    <source>
        <strain evidence="25">UMSG1</strain>
    </source>
</reference>
<evidence type="ECO:0000256" key="8">
    <source>
        <dbReference type="ARBA" id="ARBA00022801"/>
    </source>
</evidence>
<evidence type="ECO:0000259" key="21">
    <source>
        <dbReference type="PROSITE" id="PS50821"/>
    </source>
</evidence>
<keyword evidence="14" id="KW-0051">Antiviral defense</keyword>
<keyword evidence="9" id="KW-0347">Helicase</keyword>
<organism evidence="25 26">
    <name type="scientific">Golovinomyces cichoracearum</name>
    <dbReference type="NCBI Taxonomy" id="62708"/>
    <lineage>
        <taxon>Eukaryota</taxon>
        <taxon>Fungi</taxon>
        <taxon>Dikarya</taxon>
        <taxon>Ascomycota</taxon>
        <taxon>Pezizomycotina</taxon>
        <taxon>Leotiomycetes</taxon>
        <taxon>Erysiphales</taxon>
        <taxon>Erysiphaceae</taxon>
        <taxon>Golovinomyces</taxon>
    </lineage>
</organism>
<dbReference type="SUPFAM" id="SSF69065">
    <property type="entry name" value="RNase III domain-like"/>
    <property type="match status" value="2"/>
</dbReference>
<dbReference type="PROSITE" id="PS50142">
    <property type="entry name" value="RNASE_3_2"/>
    <property type="match status" value="2"/>
</dbReference>
<keyword evidence="11" id="KW-0067">ATP-binding</keyword>
<evidence type="ECO:0000256" key="2">
    <source>
        <dbReference type="ARBA" id="ARBA00001946"/>
    </source>
</evidence>
<dbReference type="InterPro" id="IPR006935">
    <property type="entry name" value="Helicase/UvrB_N"/>
</dbReference>
<evidence type="ECO:0000256" key="11">
    <source>
        <dbReference type="ARBA" id="ARBA00022840"/>
    </source>
</evidence>
<evidence type="ECO:0000259" key="24">
    <source>
        <dbReference type="PROSITE" id="PS51327"/>
    </source>
</evidence>
<dbReference type="CDD" id="cd18802">
    <property type="entry name" value="SF2_C_dicer"/>
    <property type="match status" value="1"/>
</dbReference>
<dbReference type="GO" id="GO:0005634">
    <property type="term" value="C:nucleus"/>
    <property type="evidence" value="ECO:0007669"/>
    <property type="project" value="TreeGrafter"/>
</dbReference>
<dbReference type="EMBL" id="MCBS01024994">
    <property type="protein sequence ID" value="RKF71902.1"/>
    <property type="molecule type" value="Genomic_DNA"/>
</dbReference>
<evidence type="ECO:0000256" key="7">
    <source>
        <dbReference type="ARBA" id="ARBA00022741"/>
    </source>
</evidence>
<dbReference type="Pfam" id="PF00271">
    <property type="entry name" value="Helicase_C"/>
    <property type="match status" value="1"/>
</dbReference>
<dbReference type="InterPro" id="IPR005034">
    <property type="entry name" value="Dicer_dimerisation"/>
</dbReference>
<evidence type="ECO:0000256" key="3">
    <source>
        <dbReference type="ARBA" id="ARBA00020797"/>
    </source>
</evidence>
<evidence type="ECO:0000256" key="18">
    <source>
        <dbReference type="PROSITE-ProRule" id="PRU00657"/>
    </source>
</evidence>
<dbReference type="PROSITE" id="PS50821">
    <property type="entry name" value="PAZ"/>
    <property type="match status" value="1"/>
</dbReference>
<evidence type="ECO:0000256" key="12">
    <source>
        <dbReference type="ARBA" id="ARBA00022842"/>
    </source>
</evidence>
<dbReference type="GO" id="GO:0004525">
    <property type="term" value="F:ribonuclease III activity"/>
    <property type="evidence" value="ECO:0007669"/>
    <property type="project" value="InterPro"/>
</dbReference>
<dbReference type="Proteomes" id="UP000285326">
    <property type="component" value="Unassembled WGS sequence"/>
</dbReference>
<dbReference type="FunFam" id="1.10.1520.10:FF:000015">
    <property type="entry name" value="Dicer-like protein 1"/>
    <property type="match status" value="1"/>
</dbReference>
<dbReference type="FunFam" id="3.40.50.300:FF:000628">
    <property type="entry name" value="Endoribonuclease Dicer"/>
    <property type="match status" value="1"/>
</dbReference>
<dbReference type="SUPFAM" id="SSF52540">
    <property type="entry name" value="P-loop containing nucleoside triphosphate hydrolases"/>
    <property type="match status" value="1"/>
</dbReference>
<evidence type="ECO:0000256" key="15">
    <source>
        <dbReference type="ARBA" id="ARBA00023211"/>
    </source>
</evidence>
<dbReference type="GO" id="GO:0051607">
    <property type="term" value="P:defense response to virus"/>
    <property type="evidence" value="ECO:0007669"/>
    <property type="project" value="UniProtKB-KW"/>
</dbReference>
<keyword evidence="12" id="KW-0460">Magnesium</keyword>
<dbReference type="InterPro" id="IPR003100">
    <property type="entry name" value="PAZ_dom"/>
</dbReference>
<dbReference type="GO" id="GO:0004386">
    <property type="term" value="F:helicase activity"/>
    <property type="evidence" value="ECO:0007669"/>
    <property type="project" value="UniProtKB-KW"/>
</dbReference>
<protein>
    <recommendedName>
        <fullName evidence="3">Dicer-like protein 1</fullName>
    </recommendedName>
</protein>
<evidence type="ECO:0000313" key="26">
    <source>
        <dbReference type="Proteomes" id="UP000285326"/>
    </source>
</evidence>
<keyword evidence="10" id="KW-0862">Zinc</keyword>
<evidence type="ECO:0000256" key="4">
    <source>
        <dbReference type="ARBA" id="ARBA00022721"/>
    </source>
</evidence>
<comment type="cofactor">
    <cofactor evidence="1">
        <name>Mn(2+)</name>
        <dbReference type="ChEBI" id="CHEBI:29035"/>
    </cofactor>
</comment>
<dbReference type="PANTHER" id="PTHR14950:SF62">
    <property type="entry name" value="DICER-LIKE PROTEIN 1"/>
    <property type="match status" value="1"/>
</dbReference>
<evidence type="ECO:0000256" key="19">
    <source>
        <dbReference type="SAM" id="MobiDB-lite"/>
    </source>
</evidence>
<keyword evidence="6" id="KW-0677">Repeat</keyword>
<dbReference type="GO" id="GO:0030422">
    <property type="term" value="P:siRNA processing"/>
    <property type="evidence" value="ECO:0007669"/>
    <property type="project" value="TreeGrafter"/>
</dbReference>